<evidence type="ECO:0000313" key="2">
    <source>
        <dbReference type="EMBL" id="MFC4469239.1"/>
    </source>
</evidence>
<proteinExistence type="predicted"/>
<feature type="compositionally biased region" description="Basic residues" evidence="1">
    <location>
        <begin position="115"/>
        <end position="128"/>
    </location>
</feature>
<sequence>MDTTRAAQRHEGDDRRISCELLYLTLELTETAAIKWASTELAVIARHRAVAAAERSENPVIKASAARHLGDAMTNHGQAASAAEFVLAAAQRLEPELLRSGPDGFSVLGMLQSRHGSRGRRRGQRPQP</sequence>
<dbReference type="RefSeq" id="WP_386347880.1">
    <property type="nucleotide sequence ID" value="NZ_JBHSFG010000059.1"/>
</dbReference>
<organism evidence="2 3">
    <name type="scientific">Streptomyces xiangluensis</name>
    <dbReference type="NCBI Taxonomy" id="2665720"/>
    <lineage>
        <taxon>Bacteria</taxon>
        <taxon>Bacillati</taxon>
        <taxon>Actinomycetota</taxon>
        <taxon>Actinomycetes</taxon>
        <taxon>Kitasatosporales</taxon>
        <taxon>Streptomycetaceae</taxon>
        <taxon>Streptomyces</taxon>
    </lineage>
</organism>
<gene>
    <name evidence="2" type="ORF">ACFPH6_32785</name>
</gene>
<feature type="region of interest" description="Disordered" evidence="1">
    <location>
        <begin position="108"/>
        <end position="128"/>
    </location>
</feature>
<comment type="caution">
    <text evidence="2">The sequence shown here is derived from an EMBL/GenBank/DDBJ whole genome shotgun (WGS) entry which is preliminary data.</text>
</comment>
<reference evidence="3" key="1">
    <citation type="journal article" date="2019" name="Int. J. Syst. Evol. Microbiol.">
        <title>The Global Catalogue of Microorganisms (GCM) 10K type strain sequencing project: providing services to taxonomists for standard genome sequencing and annotation.</title>
        <authorList>
            <consortium name="The Broad Institute Genomics Platform"/>
            <consortium name="The Broad Institute Genome Sequencing Center for Infectious Disease"/>
            <person name="Wu L."/>
            <person name="Ma J."/>
        </authorList>
    </citation>
    <scope>NUCLEOTIDE SEQUENCE [LARGE SCALE GENOMIC DNA]</scope>
    <source>
        <strain evidence="3">DT43</strain>
    </source>
</reference>
<protein>
    <submittedName>
        <fullName evidence="2">Uncharacterized protein</fullName>
    </submittedName>
</protein>
<dbReference type="Proteomes" id="UP001596012">
    <property type="component" value="Unassembled WGS sequence"/>
</dbReference>
<evidence type="ECO:0000256" key="1">
    <source>
        <dbReference type="SAM" id="MobiDB-lite"/>
    </source>
</evidence>
<accession>A0ABV8YWZ0</accession>
<name>A0ABV8YWZ0_9ACTN</name>
<keyword evidence="3" id="KW-1185">Reference proteome</keyword>
<dbReference type="EMBL" id="JBHSFG010000059">
    <property type="protein sequence ID" value="MFC4469239.1"/>
    <property type="molecule type" value="Genomic_DNA"/>
</dbReference>
<evidence type="ECO:0000313" key="3">
    <source>
        <dbReference type="Proteomes" id="UP001596012"/>
    </source>
</evidence>